<dbReference type="PROSITE" id="PS50146">
    <property type="entry name" value="DAGK"/>
    <property type="match status" value="1"/>
</dbReference>
<dbReference type="InterPro" id="IPR045540">
    <property type="entry name" value="YegS/DAGK_C"/>
</dbReference>
<dbReference type="OrthoDB" id="142078at2"/>
<protein>
    <recommendedName>
        <fullName evidence="1">DAGKc domain-containing protein</fullName>
    </recommendedName>
</protein>
<proteinExistence type="predicted"/>
<dbReference type="InterPro" id="IPR004363">
    <property type="entry name" value="Methylgl_synth"/>
</dbReference>
<gene>
    <name evidence="2" type="ORF">DV711_08140</name>
</gene>
<dbReference type="InterPro" id="IPR017438">
    <property type="entry name" value="ATP-NAD_kinase_N"/>
</dbReference>
<dbReference type="PANTHER" id="PTHR30492">
    <property type="entry name" value="METHYLGLYOXAL SYNTHASE"/>
    <property type="match status" value="1"/>
</dbReference>
<accession>A0A369WLH3</accession>
<evidence type="ECO:0000259" key="1">
    <source>
        <dbReference type="PROSITE" id="PS50146"/>
    </source>
</evidence>
<evidence type="ECO:0000313" key="2">
    <source>
        <dbReference type="EMBL" id="RDE22552.1"/>
    </source>
</evidence>
<dbReference type="GO" id="GO:0008929">
    <property type="term" value="F:methylglyoxal synthase activity"/>
    <property type="evidence" value="ECO:0007669"/>
    <property type="project" value="InterPro"/>
</dbReference>
<dbReference type="EMBL" id="QQOH01000002">
    <property type="protein sequence ID" value="RDE22552.1"/>
    <property type="molecule type" value="Genomic_DNA"/>
</dbReference>
<dbReference type="Gene3D" id="3.40.50.10330">
    <property type="entry name" value="Probable inorganic polyphosphate/atp-NAD kinase, domain 1"/>
    <property type="match status" value="1"/>
</dbReference>
<comment type="caution">
    <text evidence="2">The sequence shown here is derived from an EMBL/GenBank/DDBJ whole genome shotgun (WGS) entry which is preliminary data.</text>
</comment>
<dbReference type="Pfam" id="PF19279">
    <property type="entry name" value="YegS_C"/>
    <property type="match status" value="1"/>
</dbReference>
<dbReference type="SMART" id="SM00046">
    <property type="entry name" value="DAGKc"/>
    <property type="match status" value="1"/>
</dbReference>
<dbReference type="InterPro" id="IPR016064">
    <property type="entry name" value="NAD/diacylglycerol_kinase_sf"/>
</dbReference>
<dbReference type="GO" id="GO:0019242">
    <property type="term" value="P:methylglyoxal biosynthetic process"/>
    <property type="evidence" value="ECO:0007669"/>
    <property type="project" value="InterPro"/>
</dbReference>
<dbReference type="InterPro" id="IPR001206">
    <property type="entry name" value="Diacylglycerol_kinase_cat_dom"/>
</dbReference>
<dbReference type="SUPFAM" id="SSF111331">
    <property type="entry name" value="NAD kinase/diacylglycerol kinase-like"/>
    <property type="match status" value="1"/>
</dbReference>
<dbReference type="AlphaFoldDB" id="A0A369WLH3"/>
<dbReference type="Gene3D" id="2.60.200.40">
    <property type="match status" value="1"/>
</dbReference>
<name>A0A369WLH3_9GAMM</name>
<dbReference type="GO" id="GO:0005829">
    <property type="term" value="C:cytosol"/>
    <property type="evidence" value="ECO:0007669"/>
    <property type="project" value="TreeGrafter"/>
</dbReference>
<dbReference type="Proteomes" id="UP000253769">
    <property type="component" value="Unassembled WGS sequence"/>
</dbReference>
<sequence>MKGSAQIEAIPVRYHLVGHHRLLSDPERYDPWREALARHQIVLAGVYDLTQPDWHRQLARAFVEGDRVLALGGDGTQSSVAHHCVEQGWPLAILPAGTANDFARALAIPSQPDELCSQLNQAQLVRIDVGRLNERVFLNVSHIGLGAEVALSVQPHKQRWGPLSYLRRLVQLIAGRRRFRARIEADGKVFYGRWMEIAVANGPYFGGGHLIDGAGFDTAALTLVAVKARPIPKVLLAWVMARLGRPLDRRLLRIEHIRQCRVQTRHRLKVTADGERFGRSPVNYRIEPQALQLVLPYTQGNPRGLNLAAAIEPQEERVLDQQHDVMLYSISGRGVELAERYCDLAGTDLLDELVSDELKEVAKQRKQLMDELRQEILDEGGLPKAGNPDREFFESLADRWLSSLSGPKAALERLRDADQQWLDDIVEVAKETWPEPLAELLISLSRHGHDCVERLDQLIGHY</sequence>
<keyword evidence="3" id="KW-1185">Reference proteome</keyword>
<reference evidence="2 3" key="1">
    <citation type="submission" date="2018-07" db="EMBL/GenBank/DDBJ databases">
        <title>Motiliproteus coralliicola sp. nov., a bacterium isolated from Coral.</title>
        <authorList>
            <person name="Wang G."/>
        </authorList>
    </citation>
    <scope>NUCLEOTIDE SEQUENCE [LARGE SCALE GENOMIC DNA]</scope>
    <source>
        <strain evidence="2 3">C34</strain>
    </source>
</reference>
<organism evidence="2 3">
    <name type="scientific">Motiliproteus coralliicola</name>
    <dbReference type="NCBI Taxonomy" id="2283196"/>
    <lineage>
        <taxon>Bacteria</taxon>
        <taxon>Pseudomonadati</taxon>
        <taxon>Pseudomonadota</taxon>
        <taxon>Gammaproteobacteria</taxon>
        <taxon>Oceanospirillales</taxon>
        <taxon>Oceanospirillaceae</taxon>
        <taxon>Motiliproteus</taxon>
    </lineage>
</organism>
<dbReference type="GO" id="GO:0016301">
    <property type="term" value="F:kinase activity"/>
    <property type="evidence" value="ECO:0007669"/>
    <property type="project" value="InterPro"/>
</dbReference>
<feature type="domain" description="DAGKc" evidence="1">
    <location>
        <begin position="56"/>
        <end position="135"/>
    </location>
</feature>
<dbReference type="PANTHER" id="PTHR30492:SF0">
    <property type="entry name" value="METHYLGLYOXAL SYNTHASE"/>
    <property type="match status" value="1"/>
</dbReference>
<dbReference type="Pfam" id="PF00781">
    <property type="entry name" value="DAGK_cat"/>
    <property type="match status" value="1"/>
</dbReference>
<dbReference type="InterPro" id="IPR012347">
    <property type="entry name" value="Ferritin-like"/>
</dbReference>
<evidence type="ECO:0000313" key="3">
    <source>
        <dbReference type="Proteomes" id="UP000253769"/>
    </source>
</evidence>
<dbReference type="Gene3D" id="1.20.1260.10">
    <property type="match status" value="1"/>
</dbReference>